<protein>
    <submittedName>
        <fullName evidence="2">HAD family hydrolase</fullName>
    </submittedName>
</protein>
<dbReference type="EMBL" id="QRWX01000003">
    <property type="protein sequence ID" value="RGT55037.1"/>
    <property type="molecule type" value="Genomic_DNA"/>
</dbReference>
<reference evidence="2 3" key="1">
    <citation type="submission" date="2018-08" db="EMBL/GenBank/DDBJ databases">
        <title>A genome reference for cultivated species of the human gut microbiota.</title>
        <authorList>
            <person name="Zou Y."/>
            <person name="Xue W."/>
            <person name="Luo G."/>
        </authorList>
    </citation>
    <scope>NUCLEOTIDE SEQUENCE [LARGE SCALE GENOMIC DNA]</scope>
    <source>
        <strain evidence="2 3">AF18-46</strain>
    </source>
</reference>
<dbReference type="SFLD" id="SFLDG01129">
    <property type="entry name" value="C1.5:_HAD__Beta-PGM__Phosphata"/>
    <property type="match status" value="1"/>
</dbReference>
<evidence type="ECO:0000313" key="3">
    <source>
        <dbReference type="Proteomes" id="UP000284731"/>
    </source>
</evidence>
<accession>A0A412PCS9</accession>
<evidence type="ECO:0000313" key="2">
    <source>
        <dbReference type="EMBL" id="RGT55037.1"/>
    </source>
</evidence>
<dbReference type="Pfam" id="PF00702">
    <property type="entry name" value="Hydrolase"/>
    <property type="match status" value="1"/>
</dbReference>
<dbReference type="InterPro" id="IPR023214">
    <property type="entry name" value="HAD_sf"/>
</dbReference>
<dbReference type="Gene3D" id="3.40.50.1000">
    <property type="entry name" value="HAD superfamily/HAD-like"/>
    <property type="match status" value="1"/>
</dbReference>
<dbReference type="PRINTS" id="PR00413">
    <property type="entry name" value="HADHALOGNASE"/>
</dbReference>
<dbReference type="RefSeq" id="WP_118765075.1">
    <property type="nucleotide sequence ID" value="NZ_CABJCF010000003.1"/>
</dbReference>
<evidence type="ECO:0000256" key="1">
    <source>
        <dbReference type="ARBA" id="ARBA00022801"/>
    </source>
</evidence>
<dbReference type="InterPro" id="IPR036412">
    <property type="entry name" value="HAD-like_sf"/>
</dbReference>
<sequence length="235" mass="27186">MKKAILFDLDGTLLPMDQDIFIKTYFGLIAKRMARLGYKSEELIHTIWKGISAVIKNDGVLTNEDVFWKCFSEVYGDEQTKNDRTKFDDFYREDFPKIQNTCGFQPFAKEMIQYAKQQGYRVVLATNPLFPRIATEERIRWTGLMPGDFELVTTYENSHACKPNLLYYQEILDTLGLEASECLMVGNDVGEDGVVKQLGMDIFYITDCLINPDGIDIEHELHGNFEDLKEYIRRA</sequence>
<dbReference type="GO" id="GO:0016787">
    <property type="term" value="F:hydrolase activity"/>
    <property type="evidence" value="ECO:0007669"/>
    <property type="project" value="UniProtKB-KW"/>
</dbReference>
<organism evidence="2 3">
    <name type="scientific">Solobacterium moorei</name>
    <dbReference type="NCBI Taxonomy" id="102148"/>
    <lineage>
        <taxon>Bacteria</taxon>
        <taxon>Bacillati</taxon>
        <taxon>Bacillota</taxon>
        <taxon>Erysipelotrichia</taxon>
        <taxon>Erysipelotrichales</taxon>
        <taxon>Erysipelotrichaceae</taxon>
        <taxon>Solobacterium</taxon>
    </lineage>
</organism>
<dbReference type="InterPro" id="IPR051540">
    <property type="entry name" value="S-2-haloacid_dehalogenase"/>
</dbReference>
<dbReference type="SUPFAM" id="SSF56784">
    <property type="entry name" value="HAD-like"/>
    <property type="match status" value="1"/>
</dbReference>
<dbReference type="SFLD" id="SFLDS00003">
    <property type="entry name" value="Haloacid_Dehalogenase"/>
    <property type="match status" value="1"/>
</dbReference>
<gene>
    <name evidence="2" type="ORF">DWX20_07675</name>
</gene>
<dbReference type="AlphaFoldDB" id="A0A412PCS9"/>
<comment type="caution">
    <text evidence="2">The sequence shown here is derived from an EMBL/GenBank/DDBJ whole genome shotgun (WGS) entry which is preliminary data.</text>
</comment>
<dbReference type="InterPro" id="IPR006439">
    <property type="entry name" value="HAD-SF_hydro_IA"/>
</dbReference>
<name>A0A412PCS9_9FIRM</name>
<proteinExistence type="predicted"/>
<dbReference type="PANTHER" id="PTHR43316:SF3">
    <property type="entry name" value="HALOACID DEHALOGENASE, TYPE II (AFU_ORTHOLOGUE AFUA_2G07750)-RELATED"/>
    <property type="match status" value="1"/>
</dbReference>
<dbReference type="PANTHER" id="PTHR43316">
    <property type="entry name" value="HYDROLASE, HALOACID DELAHOGENASE-RELATED"/>
    <property type="match status" value="1"/>
</dbReference>
<dbReference type="Proteomes" id="UP000284731">
    <property type="component" value="Unassembled WGS sequence"/>
</dbReference>
<keyword evidence="1 2" id="KW-0378">Hydrolase</keyword>